<dbReference type="AlphaFoldDB" id="A0A075JVK8"/>
<proteinExistence type="predicted"/>
<evidence type="ECO:0000313" key="1">
    <source>
        <dbReference type="EMBL" id="AIF46126.1"/>
    </source>
</evidence>
<dbReference type="Proteomes" id="UP000027987">
    <property type="component" value="Chromosome"/>
</dbReference>
<evidence type="ECO:0000313" key="2">
    <source>
        <dbReference type="Proteomes" id="UP000027987"/>
    </source>
</evidence>
<evidence type="ECO:0008006" key="3">
    <source>
        <dbReference type="Google" id="ProtNLM"/>
    </source>
</evidence>
<sequence length="380" mass="43071">MHTGDERSALGDQYRAAFAEAVELYVLSAYLTEWDAELALSPTCKRFRFIIGKDFGITRKDTCREVLQWLPADRQSDFLVAEEISGFHPKAVIWRTAKGRTFMLIGSSNLSRAAVDGNVEANVMLEVSVQQFEEACTWIDRIEAKSAPVGDGWLDRYVEAARQPKGGSAKRKPVNKDGGADISFKLPRPAGAAALLRTRRAVLKTYAEGRHALLQLFQRAAAKQITSQRFFTELPEHWSQEVGNRMQGKGWDRLGKQANFQDLARSFVAIVESPKRDRDDVVRAELDRLDARENPARKAFLSEMLCLRFPDEYPVLNKPVRQFLRKNRFTPTRGSSEGDWYIYVARQLRAALRANPAYPAKNLAELDTLIWASAEYNPRD</sequence>
<reference evidence="1 2" key="1">
    <citation type="submission" date="2014-07" db="EMBL/GenBank/DDBJ databases">
        <title>Complete Genome Sequence of Dyella japonica Strain A8 Isolated from Malaysian Tropical Soil.</title>
        <authorList>
            <person name="Hui R.K.H."/>
            <person name="Chen J.-W."/>
            <person name="Chan K.-G."/>
            <person name="Leung F.C.C."/>
        </authorList>
    </citation>
    <scope>NUCLEOTIDE SEQUENCE [LARGE SCALE GENOMIC DNA]</scope>
    <source>
        <strain evidence="1 2">A8</strain>
    </source>
</reference>
<dbReference type="EMBL" id="CP008884">
    <property type="protein sequence ID" value="AIF46126.1"/>
    <property type="molecule type" value="Genomic_DNA"/>
</dbReference>
<dbReference type="Gene3D" id="3.30.870.10">
    <property type="entry name" value="Endonuclease Chain A"/>
    <property type="match status" value="1"/>
</dbReference>
<dbReference type="KEGG" id="dja:HY57_02080"/>
<protein>
    <recommendedName>
        <fullName evidence="3">Phospholipase D-like domain-containing protein</fullName>
    </recommendedName>
</protein>
<dbReference type="PATRIC" id="fig|1217721.7.peg.442"/>
<keyword evidence="2" id="KW-1185">Reference proteome</keyword>
<dbReference type="HOGENOM" id="CLU_713353_0_0_6"/>
<organism evidence="1 2">
    <name type="scientific">Dyella japonica A8</name>
    <dbReference type="NCBI Taxonomy" id="1217721"/>
    <lineage>
        <taxon>Bacteria</taxon>
        <taxon>Pseudomonadati</taxon>
        <taxon>Pseudomonadota</taxon>
        <taxon>Gammaproteobacteria</taxon>
        <taxon>Lysobacterales</taxon>
        <taxon>Rhodanobacteraceae</taxon>
        <taxon>Dyella</taxon>
    </lineage>
</organism>
<dbReference type="STRING" id="1217721.HY57_02080"/>
<name>A0A075JVK8_9GAMM</name>
<gene>
    <name evidence="1" type="ORF">HY57_02080</name>
</gene>
<accession>A0A075JVK8</accession>